<sequence>MIVLTIISINKASVKVRDKKFTILEIKETRRSVAKKGDSSHYTMRPSIATHITCKYTYSSLPHVWYKTVAHKCNGAWHPAPSVFVPTPN</sequence>
<protein>
    <submittedName>
        <fullName evidence="1">Uncharacterized protein</fullName>
    </submittedName>
</protein>
<organism evidence="1 2">
    <name type="scientific">Heterostelium pallidum (strain ATCC 26659 / Pp 5 / PN500)</name>
    <name type="common">Cellular slime mold</name>
    <name type="synonym">Polysphondylium pallidum</name>
    <dbReference type="NCBI Taxonomy" id="670386"/>
    <lineage>
        <taxon>Eukaryota</taxon>
        <taxon>Amoebozoa</taxon>
        <taxon>Evosea</taxon>
        <taxon>Eumycetozoa</taxon>
        <taxon>Dictyostelia</taxon>
        <taxon>Acytosteliales</taxon>
        <taxon>Acytosteliaceae</taxon>
        <taxon>Heterostelium</taxon>
    </lineage>
</organism>
<gene>
    <name evidence="1" type="ORF">PPL_03664</name>
</gene>
<evidence type="ECO:0000313" key="1">
    <source>
        <dbReference type="EMBL" id="EFA82886.1"/>
    </source>
</evidence>
<comment type="caution">
    <text evidence="1">The sequence shown here is derived from an EMBL/GenBank/DDBJ whole genome shotgun (WGS) entry which is preliminary data.</text>
</comment>
<evidence type="ECO:0000313" key="2">
    <source>
        <dbReference type="Proteomes" id="UP000001396"/>
    </source>
</evidence>
<name>D3B6B6_HETP5</name>
<dbReference type="RefSeq" id="XP_020435003.1">
    <property type="nucleotide sequence ID" value="XM_020574589.1"/>
</dbReference>
<keyword evidence="2" id="KW-1185">Reference proteome</keyword>
<dbReference type="AlphaFoldDB" id="D3B6B6"/>
<dbReference type="InParanoid" id="D3B6B6"/>
<dbReference type="GeneID" id="31359151"/>
<reference evidence="1 2" key="1">
    <citation type="journal article" date="2011" name="Genome Res.">
        <title>Phylogeny-wide analysis of social amoeba genomes highlights ancient origins for complex intercellular communication.</title>
        <authorList>
            <person name="Heidel A.J."/>
            <person name="Lawal H.M."/>
            <person name="Felder M."/>
            <person name="Schilde C."/>
            <person name="Helps N.R."/>
            <person name="Tunggal B."/>
            <person name="Rivero F."/>
            <person name="John U."/>
            <person name="Schleicher M."/>
            <person name="Eichinger L."/>
            <person name="Platzer M."/>
            <person name="Noegel A.A."/>
            <person name="Schaap P."/>
            <person name="Gloeckner G."/>
        </authorList>
    </citation>
    <scope>NUCLEOTIDE SEQUENCE [LARGE SCALE GENOMIC DNA]</scope>
    <source>
        <strain evidence="2">ATCC 26659 / Pp 5 / PN500</strain>
    </source>
</reference>
<accession>D3B6B6</accession>
<proteinExistence type="predicted"/>
<dbReference type="EMBL" id="ADBJ01000017">
    <property type="protein sequence ID" value="EFA82886.1"/>
    <property type="molecule type" value="Genomic_DNA"/>
</dbReference>
<dbReference type="Proteomes" id="UP000001396">
    <property type="component" value="Unassembled WGS sequence"/>
</dbReference>